<dbReference type="PANTHER" id="PTHR42698:SF1">
    <property type="entry name" value="GTPASE ERA, MITOCHONDRIAL"/>
    <property type="match status" value="1"/>
</dbReference>
<reference evidence="8 9" key="1">
    <citation type="submission" date="2024-06" db="EMBL/GenBank/DDBJ databases">
        <title>A chromosome-level genome assembly of beet webworm, Loxostege sticticalis.</title>
        <authorList>
            <person name="Zhang Y."/>
        </authorList>
    </citation>
    <scope>NUCLEOTIDE SEQUENCE [LARGE SCALE GENOMIC DNA]</scope>
    <source>
        <strain evidence="8">AQ028</strain>
        <tissue evidence="8">Male pupae</tissue>
    </source>
</reference>
<dbReference type="SUPFAM" id="SSF52540">
    <property type="entry name" value="P-loop containing nucleoside triphosphate hydrolases"/>
    <property type="match status" value="1"/>
</dbReference>
<dbReference type="Gene3D" id="3.40.50.300">
    <property type="entry name" value="P-loop containing nucleotide triphosphate hydrolases"/>
    <property type="match status" value="1"/>
</dbReference>
<dbReference type="InterPro" id="IPR005225">
    <property type="entry name" value="Small_GTP-bd"/>
</dbReference>
<dbReference type="Gene3D" id="3.30.300.20">
    <property type="match status" value="1"/>
</dbReference>
<dbReference type="FunFam" id="3.40.50.300:FF:002220">
    <property type="entry name" value="GTPase Era, mitochondrial"/>
    <property type="match status" value="1"/>
</dbReference>
<dbReference type="PROSITE" id="PS51713">
    <property type="entry name" value="G_ERA"/>
    <property type="match status" value="1"/>
</dbReference>
<dbReference type="Proteomes" id="UP001549921">
    <property type="component" value="Unassembled WGS sequence"/>
</dbReference>
<dbReference type="InterPro" id="IPR005662">
    <property type="entry name" value="GTPase_Era-like"/>
</dbReference>
<dbReference type="InterPro" id="IPR030388">
    <property type="entry name" value="G_ERA_dom"/>
</dbReference>
<sequence length="345" mass="38594">MSTLVSLLRFSYSKTHFLRVAFYSSQPKQANKKNLGKVVHVAIIGAPNSGKSTLINNIVERKICAASNKVHTTTKMARAMYFHNDTQIIFLDTPGVVTEKEQKKYKLPESIIGACHKSLRCADVVGVVHDVSNRYTRDSLHIDVVSLLESVEDIPSFLILNKVDKLKTKTQLLTVIRNLTNGLIAGNPVPGVDPEKKKFCRGYSKFSDVFLVSALKGDGVSDIREYLISNAKPAAFHYSPTEWTDQRPEALIVEAVRAKFLDFLSQEIPYNIKVDLEYYEENEEQNKIISFVTAECPTERLVKLVGGAGGGRLQQITSHVRADLTELFKKPVAIDIRLKSKTKPE</sequence>
<dbReference type="InterPro" id="IPR027417">
    <property type="entry name" value="P-loop_NTPase"/>
</dbReference>
<evidence type="ECO:0000256" key="4">
    <source>
        <dbReference type="ARBA" id="ARBA00023134"/>
    </source>
</evidence>
<dbReference type="InterPro" id="IPR006073">
    <property type="entry name" value="GTP-bd"/>
</dbReference>
<evidence type="ECO:0000256" key="3">
    <source>
        <dbReference type="ARBA" id="ARBA00022741"/>
    </source>
</evidence>
<comment type="similarity">
    <text evidence="1 6">Belongs to the TRAFAC class TrmE-Era-EngA-EngB-Septin-like GTPase superfamily. Era GTPase family.</text>
</comment>
<evidence type="ECO:0000313" key="9">
    <source>
        <dbReference type="Proteomes" id="UP001549921"/>
    </source>
</evidence>
<evidence type="ECO:0000313" key="8">
    <source>
        <dbReference type="EMBL" id="KAL0840285.1"/>
    </source>
</evidence>
<accession>A0ABD0TD50</accession>
<organism evidence="8 9">
    <name type="scientific">Loxostege sticticalis</name>
    <name type="common">Beet webworm moth</name>
    <dbReference type="NCBI Taxonomy" id="481309"/>
    <lineage>
        <taxon>Eukaryota</taxon>
        <taxon>Metazoa</taxon>
        <taxon>Ecdysozoa</taxon>
        <taxon>Arthropoda</taxon>
        <taxon>Hexapoda</taxon>
        <taxon>Insecta</taxon>
        <taxon>Pterygota</taxon>
        <taxon>Neoptera</taxon>
        <taxon>Endopterygota</taxon>
        <taxon>Lepidoptera</taxon>
        <taxon>Glossata</taxon>
        <taxon>Ditrysia</taxon>
        <taxon>Pyraloidea</taxon>
        <taxon>Crambidae</taxon>
        <taxon>Pyraustinae</taxon>
        <taxon>Loxostege</taxon>
    </lineage>
</organism>
<protein>
    <recommendedName>
        <fullName evidence="2">GTPase Era, mitochondrial</fullName>
    </recommendedName>
    <alternativeName>
        <fullName evidence="5">ERA-like protein 1</fullName>
    </alternativeName>
</protein>
<comment type="caution">
    <text evidence="8">The sequence shown here is derived from an EMBL/GenBank/DDBJ whole genome shotgun (WGS) entry which is preliminary data.</text>
</comment>
<gene>
    <name evidence="8" type="ORF">ABMA28_015561</name>
</gene>
<feature type="region of interest" description="G4" evidence="6">
    <location>
        <begin position="161"/>
        <end position="164"/>
    </location>
</feature>
<dbReference type="InterPro" id="IPR015946">
    <property type="entry name" value="KH_dom-like_a/b"/>
</dbReference>
<evidence type="ECO:0000256" key="6">
    <source>
        <dbReference type="PROSITE-ProRule" id="PRU01050"/>
    </source>
</evidence>
<evidence type="ECO:0000256" key="5">
    <source>
        <dbReference type="ARBA" id="ARBA00030975"/>
    </source>
</evidence>
<dbReference type="NCBIfam" id="TIGR00436">
    <property type="entry name" value="era"/>
    <property type="match status" value="1"/>
</dbReference>
<dbReference type="CDD" id="cd04163">
    <property type="entry name" value="Era"/>
    <property type="match status" value="1"/>
</dbReference>
<dbReference type="NCBIfam" id="TIGR00231">
    <property type="entry name" value="small_GTP"/>
    <property type="match status" value="1"/>
</dbReference>
<evidence type="ECO:0000259" key="7">
    <source>
        <dbReference type="PROSITE" id="PS51713"/>
    </source>
</evidence>
<feature type="domain" description="Era-type G" evidence="7">
    <location>
        <begin position="37"/>
        <end position="234"/>
    </location>
</feature>
<dbReference type="PRINTS" id="PR00326">
    <property type="entry name" value="GTP1OBG"/>
</dbReference>
<feature type="region of interest" description="G5" evidence="6">
    <location>
        <begin position="212"/>
        <end position="214"/>
    </location>
</feature>
<keyword evidence="4 6" id="KW-0342">GTP-binding</keyword>
<dbReference type="GO" id="GO:0005525">
    <property type="term" value="F:GTP binding"/>
    <property type="evidence" value="ECO:0007669"/>
    <property type="project" value="UniProtKB-UniRule"/>
</dbReference>
<feature type="region of interest" description="G3" evidence="6">
    <location>
        <begin position="92"/>
        <end position="95"/>
    </location>
</feature>
<feature type="region of interest" description="G2" evidence="6">
    <location>
        <begin position="71"/>
        <end position="75"/>
    </location>
</feature>
<dbReference type="EMBL" id="JBEDNZ010000007">
    <property type="protein sequence ID" value="KAL0840285.1"/>
    <property type="molecule type" value="Genomic_DNA"/>
</dbReference>
<name>A0ABD0TD50_LOXSC</name>
<feature type="region of interest" description="G1" evidence="6">
    <location>
        <begin position="45"/>
        <end position="52"/>
    </location>
</feature>
<evidence type="ECO:0000256" key="1">
    <source>
        <dbReference type="ARBA" id="ARBA00007921"/>
    </source>
</evidence>
<dbReference type="Pfam" id="PF01926">
    <property type="entry name" value="MMR_HSR1"/>
    <property type="match status" value="1"/>
</dbReference>
<dbReference type="AlphaFoldDB" id="A0ABD0TD50"/>
<proteinExistence type="inferred from homology"/>
<evidence type="ECO:0000256" key="2">
    <source>
        <dbReference type="ARBA" id="ARBA00019149"/>
    </source>
</evidence>
<dbReference type="PANTHER" id="PTHR42698">
    <property type="entry name" value="GTPASE ERA"/>
    <property type="match status" value="1"/>
</dbReference>
<keyword evidence="3 6" id="KW-0547">Nucleotide-binding</keyword>